<dbReference type="Proteomes" id="UP000179219">
    <property type="component" value="Unassembled WGS sequence"/>
</dbReference>
<dbReference type="Pfam" id="PF09314">
    <property type="entry name" value="DUF1972"/>
    <property type="match status" value="1"/>
</dbReference>
<dbReference type="AlphaFoldDB" id="A0A1F7X3Q4"/>
<protein>
    <recommendedName>
        <fullName evidence="5">Glycosyl transferase family 1 domain-containing protein</fullName>
    </recommendedName>
</protein>
<dbReference type="PANTHER" id="PTHR46401:SF8">
    <property type="entry name" value="BLL6006 PROTEIN"/>
    <property type="match status" value="1"/>
</dbReference>
<feature type="domain" description="DUF1972" evidence="2">
    <location>
        <begin position="5"/>
        <end position="175"/>
    </location>
</feature>
<accession>A0A1F7X3Q4</accession>
<gene>
    <name evidence="3" type="ORF">A2159_02405</name>
</gene>
<dbReference type="InterPro" id="IPR001296">
    <property type="entry name" value="Glyco_trans_1"/>
</dbReference>
<dbReference type="Pfam" id="PF00534">
    <property type="entry name" value="Glycos_transf_1"/>
    <property type="match status" value="1"/>
</dbReference>
<dbReference type="EMBL" id="MGFP01000022">
    <property type="protein sequence ID" value="OGM09513.1"/>
    <property type="molecule type" value="Genomic_DNA"/>
</dbReference>
<dbReference type="Gene3D" id="3.40.50.2000">
    <property type="entry name" value="Glycogen Phosphorylase B"/>
    <property type="match status" value="2"/>
</dbReference>
<dbReference type="SUPFAM" id="SSF53756">
    <property type="entry name" value="UDP-Glycosyltransferase/glycogen phosphorylase"/>
    <property type="match status" value="1"/>
</dbReference>
<sequence>MASRKNIGIIGIRGYKVVYSGYETFVVNLIEKSSLGDFYHIFSRSLYKNKSDKGKNFKEYLLSTIKNKYLETPFYALTATLKSMSLPIDVVLYLSVANTPFIWFQKLKNRRVVVNVDGLDWKRKRWSFWGKIYLMLCERICLLFADVLIADSKYVFDYYKKNYPKKNITHITYGANIKKRNSIEFLPKYKLNKYQYFLFVGRLTPENKVEDLLNAFFEIDTKYKCVIVGDSFFEDKYKNFLKNLAKKDHRIIFTGTLKGKAYEEILSNAFCYVETKSVGGVHPSLLEAMEIGNGIIARNSPEHVEALANTGMYFQDGNSVESLRCQMERVLKDKHLVYMFGKLSKKRVNKYFTWKKVVRKYQDLFQFSA</sequence>
<proteinExistence type="predicted"/>
<feature type="domain" description="Glycosyl transferase family 1" evidence="1">
    <location>
        <begin position="190"/>
        <end position="346"/>
    </location>
</feature>
<evidence type="ECO:0000259" key="2">
    <source>
        <dbReference type="Pfam" id="PF09314"/>
    </source>
</evidence>
<name>A0A1F7X3Q4_9BACT</name>
<evidence type="ECO:0000313" key="4">
    <source>
        <dbReference type="Proteomes" id="UP000179219"/>
    </source>
</evidence>
<dbReference type="InterPro" id="IPR015393">
    <property type="entry name" value="DUF1972"/>
</dbReference>
<dbReference type="GO" id="GO:0016757">
    <property type="term" value="F:glycosyltransferase activity"/>
    <property type="evidence" value="ECO:0007669"/>
    <property type="project" value="InterPro"/>
</dbReference>
<dbReference type="PANTHER" id="PTHR46401">
    <property type="entry name" value="GLYCOSYLTRANSFERASE WBBK-RELATED"/>
    <property type="match status" value="1"/>
</dbReference>
<reference evidence="3 4" key="1">
    <citation type="journal article" date="2016" name="Nat. Commun.">
        <title>Thousands of microbial genomes shed light on interconnected biogeochemical processes in an aquifer system.</title>
        <authorList>
            <person name="Anantharaman K."/>
            <person name="Brown C.T."/>
            <person name="Hug L.A."/>
            <person name="Sharon I."/>
            <person name="Castelle C.J."/>
            <person name="Probst A.J."/>
            <person name="Thomas B.C."/>
            <person name="Singh A."/>
            <person name="Wilkins M.J."/>
            <person name="Karaoz U."/>
            <person name="Brodie E.L."/>
            <person name="Williams K.H."/>
            <person name="Hubbard S.S."/>
            <person name="Banfield J.F."/>
        </authorList>
    </citation>
    <scope>NUCLEOTIDE SEQUENCE [LARGE SCALE GENOMIC DNA]</scope>
</reference>
<comment type="caution">
    <text evidence="3">The sequence shown here is derived from an EMBL/GenBank/DDBJ whole genome shotgun (WGS) entry which is preliminary data.</text>
</comment>
<evidence type="ECO:0008006" key="5">
    <source>
        <dbReference type="Google" id="ProtNLM"/>
    </source>
</evidence>
<organism evidence="3 4">
    <name type="scientific">Candidatus Woesebacteria bacterium RBG_13_34_9</name>
    <dbReference type="NCBI Taxonomy" id="1802477"/>
    <lineage>
        <taxon>Bacteria</taxon>
        <taxon>Candidatus Woeseibacteriota</taxon>
    </lineage>
</organism>
<evidence type="ECO:0000259" key="1">
    <source>
        <dbReference type="Pfam" id="PF00534"/>
    </source>
</evidence>
<evidence type="ECO:0000313" key="3">
    <source>
        <dbReference type="EMBL" id="OGM09513.1"/>
    </source>
</evidence>